<reference evidence="8 9" key="1">
    <citation type="submission" date="2019-11" db="EMBL/GenBank/DDBJ databases">
        <authorList>
            <person name="Zheng R.K."/>
            <person name="Sun C.M."/>
        </authorList>
    </citation>
    <scope>NUCLEOTIDE SEQUENCE [LARGE SCALE GENOMIC DNA]</scope>
    <source>
        <strain evidence="8 9">WC007</strain>
    </source>
</reference>
<keyword evidence="6 8" id="KW-0012">Acyltransferase</keyword>
<name>A0A6I6JQT7_9BACT</name>
<evidence type="ECO:0000256" key="4">
    <source>
        <dbReference type="ARBA" id="ARBA00022679"/>
    </source>
</evidence>
<keyword evidence="5 7" id="KW-0472">Membrane</keyword>
<dbReference type="Pfam" id="PF03279">
    <property type="entry name" value="Lip_A_acyltrans"/>
    <property type="match status" value="1"/>
</dbReference>
<keyword evidence="7" id="KW-1133">Transmembrane helix</keyword>
<evidence type="ECO:0000256" key="6">
    <source>
        <dbReference type="ARBA" id="ARBA00023315"/>
    </source>
</evidence>
<dbReference type="AlphaFoldDB" id="A0A6I6JQT7"/>
<dbReference type="EMBL" id="CP046401">
    <property type="protein sequence ID" value="QGY45375.1"/>
    <property type="molecule type" value="Genomic_DNA"/>
</dbReference>
<dbReference type="PANTHER" id="PTHR30606">
    <property type="entry name" value="LIPID A BIOSYNTHESIS LAUROYL ACYLTRANSFERASE"/>
    <property type="match status" value="1"/>
</dbReference>
<evidence type="ECO:0000313" key="9">
    <source>
        <dbReference type="Proteomes" id="UP000428260"/>
    </source>
</evidence>
<evidence type="ECO:0000256" key="7">
    <source>
        <dbReference type="SAM" id="Phobius"/>
    </source>
</evidence>
<dbReference type="GO" id="GO:0016746">
    <property type="term" value="F:acyltransferase activity"/>
    <property type="evidence" value="ECO:0007669"/>
    <property type="project" value="UniProtKB-KW"/>
</dbReference>
<dbReference type="KEGG" id="mcos:GM418_17355"/>
<dbReference type="CDD" id="cd07984">
    <property type="entry name" value="LPLAT_LABLAT-like"/>
    <property type="match status" value="1"/>
</dbReference>
<keyword evidence="3" id="KW-0997">Cell inner membrane</keyword>
<organism evidence="8 9">
    <name type="scientific">Maribellus comscasis</name>
    <dbReference type="NCBI Taxonomy" id="2681766"/>
    <lineage>
        <taxon>Bacteria</taxon>
        <taxon>Pseudomonadati</taxon>
        <taxon>Bacteroidota</taxon>
        <taxon>Bacteroidia</taxon>
        <taxon>Marinilabiliales</taxon>
        <taxon>Prolixibacteraceae</taxon>
        <taxon>Maribellus</taxon>
    </lineage>
</organism>
<evidence type="ECO:0000256" key="1">
    <source>
        <dbReference type="ARBA" id="ARBA00004533"/>
    </source>
</evidence>
<evidence type="ECO:0000256" key="2">
    <source>
        <dbReference type="ARBA" id="ARBA00022475"/>
    </source>
</evidence>
<evidence type="ECO:0000256" key="3">
    <source>
        <dbReference type="ARBA" id="ARBA00022519"/>
    </source>
</evidence>
<dbReference type="RefSeq" id="WP_158868519.1">
    <property type="nucleotide sequence ID" value="NZ_CP046401.1"/>
</dbReference>
<feature type="transmembrane region" description="Helical" evidence="7">
    <location>
        <begin position="20"/>
        <end position="40"/>
    </location>
</feature>
<comment type="subcellular location">
    <subcellularLocation>
        <location evidence="1">Cell inner membrane</location>
    </subcellularLocation>
</comment>
<keyword evidence="4 8" id="KW-0808">Transferase</keyword>
<accession>A0A6I6JQT7</accession>
<proteinExistence type="predicted"/>
<dbReference type="InterPro" id="IPR004960">
    <property type="entry name" value="LipA_acyltrans"/>
</dbReference>
<evidence type="ECO:0000313" key="8">
    <source>
        <dbReference type="EMBL" id="QGY45375.1"/>
    </source>
</evidence>
<keyword evidence="2" id="KW-1003">Cell membrane</keyword>
<sequence length="297" mass="35662">MRSKILTDTGILFLRLISKLPFTLIYFLSDIFYFIVFYVIKYRKDVVLQNLKNSFPEKSHQEIIIIKKKYFRHLCDLIFESIKMLDMKDSDYEKRMLIKNPKSINHYFDKGKSVAVLTMHYSNWEWTNCLPRKIKHRVIGVYKPLHNKKFDVLINSSREKQGAELVSNSNILRRIIRADQKKELIFIGLGGDQTPPSFHSLWYTFLNQETMFYPGPASIPKRFNYPVFFQRVEKISRGKYVTSFDLLIENPKDFSEKEILKIYIQKMEEIICKNPEFYLWSHKRWKHKRPENVPLQN</sequence>
<dbReference type="Proteomes" id="UP000428260">
    <property type="component" value="Chromosome"/>
</dbReference>
<keyword evidence="9" id="KW-1185">Reference proteome</keyword>
<dbReference type="GO" id="GO:0009247">
    <property type="term" value="P:glycolipid biosynthetic process"/>
    <property type="evidence" value="ECO:0007669"/>
    <property type="project" value="UniProtKB-ARBA"/>
</dbReference>
<evidence type="ECO:0000256" key="5">
    <source>
        <dbReference type="ARBA" id="ARBA00023136"/>
    </source>
</evidence>
<keyword evidence="7" id="KW-0812">Transmembrane</keyword>
<gene>
    <name evidence="8" type="ORF">GM418_17355</name>
</gene>
<protein>
    <submittedName>
        <fullName evidence="8">Lipid A biosynthesis acyltransferase</fullName>
    </submittedName>
</protein>
<dbReference type="GO" id="GO:0005886">
    <property type="term" value="C:plasma membrane"/>
    <property type="evidence" value="ECO:0007669"/>
    <property type="project" value="UniProtKB-SubCell"/>
</dbReference>
<dbReference type="PANTHER" id="PTHR30606:SF10">
    <property type="entry name" value="PHOSPHATIDYLINOSITOL MANNOSIDE ACYLTRANSFERASE"/>
    <property type="match status" value="1"/>
</dbReference>